<evidence type="ECO:0000313" key="6">
    <source>
        <dbReference type="Proteomes" id="UP000319801"/>
    </source>
</evidence>
<evidence type="ECO:0000256" key="3">
    <source>
        <dbReference type="ARBA" id="ARBA00023239"/>
    </source>
</evidence>
<dbReference type="GO" id="GO:0030677">
    <property type="term" value="C:ribonuclease P complex"/>
    <property type="evidence" value="ECO:0007669"/>
    <property type="project" value="InterPro"/>
</dbReference>
<dbReference type="InterPro" id="IPR002539">
    <property type="entry name" value="MaoC-like_dom"/>
</dbReference>
<dbReference type="InterPro" id="IPR038085">
    <property type="entry name" value="Rnp2-like_sf"/>
</dbReference>
<evidence type="ECO:0000256" key="2">
    <source>
        <dbReference type="ARBA" id="ARBA00022694"/>
    </source>
</evidence>
<dbReference type="Proteomes" id="UP000319801">
    <property type="component" value="Unassembled WGS sequence"/>
</dbReference>
<dbReference type="AlphaFoldDB" id="A0A556U3T7"/>
<proteinExistence type="inferred from homology"/>
<name>A0A556U3T7_BAGYA</name>
<keyword evidence="3" id="KW-0456">Lyase</keyword>
<dbReference type="InterPro" id="IPR002759">
    <property type="entry name" value="Pop5/Rpp14/Rnp2-like"/>
</dbReference>
<dbReference type="GO" id="GO:0006633">
    <property type="term" value="P:fatty acid biosynthetic process"/>
    <property type="evidence" value="ECO:0007669"/>
    <property type="project" value="TreeGrafter"/>
</dbReference>
<comment type="similarity">
    <text evidence="1">Belongs to the eukaryotic/archaeal RNase P protein component 2 family.</text>
</comment>
<evidence type="ECO:0000259" key="4">
    <source>
        <dbReference type="Pfam" id="PF01575"/>
    </source>
</evidence>
<accession>A0A556U3T7</accession>
<dbReference type="SUPFAM" id="SSF54637">
    <property type="entry name" value="Thioesterase/thiol ester dehydrase-isomerase"/>
    <property type="match status" value="1"/>
</dbReference>
<dbReference type="InterPro" id="IPR029069">
    <property type="entry name" value="HotDog_dom_sf"/>
</dbReference>
<dbReference type="GO" id="GO:0001682">
    <property type="term" value="P:tRNA 5'-leader removal"/>
    <property type="evidence" value="ECO:0007669"/>
    <property type="project" value="InterPro"/>
</dbReference>
<feature type="domain" description="MaoC-like" evidence="4">
    <location>
        <begin position="155"/>
        <end position="253"/>
    </location>
</feature>
<dbReference type="Pfam" id="PF01900">
    <property type="entry name" value="RNase_P_Rpp14"/>
    <property type="match status" value="1"/>
</dbReference>
<dbReference type="EMBL" id="VCAZ01000045">
    <property type="protein sequence ID" value="TSM44113.1"/>
    <property type="molecule type" value="Genomic_DNA"/>
</dbReference>
<dbReference type="PANTHER" id="PTHR43437:SF3">
    <property type="entry name" value="HYDROXYACYL-THIOESTER DEHYDRATASE TYPE 2, MITOCHONDRIAL"/>
    <property type="match status" value="1"/>
</dbReference>
<organism evidence="5 6">
    <name type="scientific">Bagarius yarrelli</name>
    <name type="common">Goonch</name>
    <name type="synonym">Bagrus yarrelli</name>
    <dbReference type="NCBI Taxonomy" id="175774"/>
    <lineage>
        <taxon>Eukaryota</taxon>
        <taxon>Metazoa</taxon>
        <taxon>Chordata</taxon>
        <taxon>Craniata</taxon>
        <taxon>Vertebrata</taxon>
        <taxon>Euteleostomi</taxon>
        <taxon>Actinopterygii</taxon>
        <taxon>Neopterygii</taxon>
        <taxon>Teleostei</taxon>
        <taxon>Ostariophysi</taxon>
        <taxon>Siluriformes</taxon>
        <taxon>Sisoridae</taxon>
        <taxon>Sisorinae</taxon>
        <taxon>Bagarius</taxon>
    </lineage>
</organism>
<dbReference type="SUPFAM" id="SSF160350">
    <property type="entry name" value="Rnp2-like"/>
    <property type="match status" value="1"/>
</dbReference>
<dbReference type="Gene3D" id="3.30.70.3250">
    <property type="entry name" value="Ribonuclease P, Pop5 subunit"/>
    <property type="match status" value="1"/>
</dbReference>
<comment type="caution">
    <text evidence="5">The sequence shown here is derived from an EMBL/GenBank/DDBJ whole genome shotgun (WGS) entry which is preliminary data.</text>
</comment>
<dbReference type="CDD" id="cd03449">
    <property type="entry name" value="R_hydratase"/>
    <property type="match status" value="1"/>
</dbReference>
<evidence type="ECO:0000313" key="5">
    <source>
        <dbReference type="EMBL" id="TSM44113.1"/>
    </source>
</evidence>
<dbReference type="GO" id="GO:0005739">
    <property type="term" value="C:mitochondrion"/>
    <property type="evidence" value="ECO:0007669"/>
    <property type="project" value="TreeGrafter"/>
</dbReference>
<keyword evidence="6" id="KW-1185">Reference proteome</keyword>
<dbReference type="GO" id="GO:0018812">
    <property type="term" value="F:3-hydroxyacyl-CoA dehydratase activity"/>
    <property type="evidence" value="ECO:0007669"/>
    <property type="project" value="UniProtKB-ARBA"/>
</dbReference>
<dbReference type="PANTHER" id="PTHR43437">
    <property type="entry name" value="HYDROXYACYL-THIOESTER DEHYDRATASE TYPE 2, MITOCHONDRIAL-RELATED"/>
    <property type="match status" value="1"/>
</dbReference>
<gene>
    <name evidence="5" type="ORF">Baya_7639</name>
</gene>
<keyword evidence="2" id="KW-0819">tRNA processing</keyword>
<protein>
    <submittedName>
        <fullName evidence="5">Hydroxyacyl-thioester dehydratase type 2, mitochondrial</fullName>
    </submittedName>
</protein>
<dbReference type="GO" id="GO:0019171">
    <property type="term" value="F:(3R)-hydroxyacyl-[acyl-carrier-protein] dehydratase activity"/>
    <property type="evidence" value="ECO:0007669"/>
    <property type="project" value="TreeGrafter"/>
</dbReference>
<sequence length="277" mass="30965">MEEKPASYERVVYKNSSEYHYMKIHLVCESRSKTLSPEQFKHLIISGVKDLYGEVGAAFPFDLLTFDQRALSAVLRVYNRGLVKLWSALTLIGAYENEPCAFRVTQKMAFILRKTLSVKSGHHFLNTTIFGATKRLIPETPVLRTLHIGARASLKRVFSAKDVTLFAELTGDTNPLHLDPEFAKKTSFEAPIVHGVLINGLISAVLGTKMPGKGCVFLYQEIRFPAPLFVGEEVVAEAEVQKIKMSFAFISVSCSVRDKVVMEGEVMVMVPEDMQES</sequence>
<dbReference type="FunFam" id="3.10.129.10:FF:000042">
    <property type="entry name" value="MaoC domain protein dehydratase"/>
    <property type="match status" value="1"/>
</dbReference>
<dbReference type="OrthoDB" id="3592703at2759"/>
<dbReference type="Pfam" id="PF01575">
    <property type="entry name" value="MaoC_dehydratas"/>
    <property type="match status" value="1"/>
</dbReference>
<dbReference type="Gene3D" id="3.10.129.10">
    <property type="entry name" value="Hotdog Thioesterase"/>
    <property type="match status" value="1"/>
</dbReference>
<evidence type="ECO:0000256" key="1">
    <source>
        <dbReference type="ARBA" id="ARBA00010800"/>
    </source>
</evidence>
<reference evidence="5 6" key="1">
    <citation type="journal article" date="2019" name="Genome Biol. Evol.">
        <title>Whole-Genome Sequencing of the Giant Devil Catfish, Bagarius yarrelli.</title>
        <authorList>
            <person name="Jiang W."/>
            <person name="Lv Y."/>
            <person name="Cheng L."/>
            <person name="Yang K."/>
            <person name="Chao B."/>
            <person name="Wang X."/>
            <person name="Li Y."/>
            <person name="Pan X."/>
            <person name="You X."/>
            <person name="Zhang Y."/>
            <person name="Yang J."/>
            <person name="Li J."/>
            <person name="Zhang X."/>
            <person name="Liu S."/>
            <person name="Sun C."/>
            <person name="Yang J."/>
            <person name="Shi Q."/>
        </authorList>
    </citation>
    <scope>NUCLEOTIDE SEQUENCE [LARGE SCALE GENOMIC DNA]</scope>
    <source>
        <strain evidence="5">JWS20170419001</strain>
        <tissue evidence="5">Muscle</tissue>
    </source>
</reference>
<dbReference type="InterPro" id="IPR050965">
    <property type="entry name" value="UPF0336/Enoyl-CoA_hydratase"/>
</dbReference>